<evidence type="ECO:0008006" key="4">
    <source>
        <dbReference type="Google" id="ProtNLM"/>
    </source>
</evidence>
<gene>
    <name evidence="2" type="ORF">KC19_3G224700</name>
</gene>
<dbReference type="Proteomes" id="UP000822688">
    <property type="component" value="Chromosome 3"/>
</dbReference>
<proteinExistence type="predicted"/>
<organism evidence="2 3">
    <name type="scientific">Ceratodon purpureus</name>
    <name type="common">Fire moss</name>
    <name type="synonym">Dicranum purpureum</name>
    <dbReference type="NCBI Taxonomy" id="3225"/>
    <lineage>
        <taxon>Eukaryota</taxon>
        <taxon>Viridiplantae</taxon>
        <taxon>Streptophyta</taxon>
        <taxon>Embryophyta</taxon>
        <taxon>Bryophyta</taxon>
        <taxon>Bryophytina</taxon>
        <taxon>Bryopsida</taxon>
        <taxon>Dicranidae</taxon>
        <taxon>Pseudoditrichales</taxon>
        <taxon>Ditrichaceae</taxon>
        <taxon>Ceratodon</taxon>
    </lineage>
</organism>
<dbReference type="AlphaFoldDB" id="A0A8T0INQ9"/>
<comment type="caution">
    <text evidence="2">The sequence shown here is derived from an EMBL/GenBank/DDBJ whole genome shotgun (WGS) entry which is preliminary data.</text>
</comment>
<sequence length="94" mass="10133">MLIAHCLALPLPFSHAAVGYRVAQADTSATFSSFCSCLCVSHLPGYASLVASTDSGYRQSGSNVGWHRVLYLESRVARTGKGFSKWIGLCFSEK</sequence>
<evidence type="ECO:0000256" key="1">
    <source>
        <dbReference type="SAM" id="SignalP"/>
    </source>
</evidence>
<dbReference type="EMBL" id="CM026423">
    <property type="protein sequence ID" value="KAG0584637.1"/>
    <property type="molecule type" value="Genomic_DNA"/>
</dbReference>
<keyword evidence="1" id="KW-0732">Signal</keyword>
<feature type="signal peptide" evidence="1">
    <location>
        <begin position="1"/>
        <end position="16"/>
    </location>
</feature>
<accession>A0A8T0INQ9</accession>
<evidence type="ECO:0000313" key="3">
    <source>
        <dbReference type="Proteomes" id="UP000822688"/>
    </source>
</evidence>
<keyword evidence="3" id="KW-1185">Reference proteome</keyword>
<feature type="chain" id="PRO_5035858656" description="Secreted protein" evidence="1">
    <location>
        <begin position="17"/>
        <end position="94"/>
    </location>
</feature>
<name>A0A8T0INQ9_CERPU</name>
<protein>
    <recommendedName>
        <fullName evidence="4">Secreted protein</fullName>
    </recommendedName>
</protein>
<evidence type="ECO:0000313" key="2">
    <source>
        <dbReference type="EMBL" id="KAG0584637.1"/>
    </source>
</evidence>
<reference evidence="2" key="1">
    <citation type="submission" date="2020-06" db="EMBL/GenBank/DDBJ databases">
        <title>WGS assembly of Ceratodon purpureus strain R40.</title>
        <authorList>
            <person name="Carey S.B."/>
            <person name="Jenkins J."/>
            <person name="Shu S."/>
            <person name="Lovell J.T."/>
            <person name="Sreedasyam A."/>
            <person name="Maumus F."/>
            <person name="Tiley G.P."/>
            <person name="Fernandez-Pozo N."/>
            <person name="Barry K."/>
            <person name="Chen C."/>
            <person name="Wang M."/>
            <person name="Lipzen A."/>
            <person name="Daum C."/>
            <person name="Saski C.A."/>
            <person name="Payton A.C."/>
            <person name="Mcbreen J.C."/>
            <person name="Conrad R.E."/>
            <person name="Kollar L.M."/>
            <person name="Olsson S."/>
            <person name="Huttunen S."/>
            <person name="Landis J.B."/>
            <person name="Wickett N.J."/>
            <person name="Johnson M.G."/>
            <person name="Rensing S.A."/>
            <person name="Grimwood J."/>
            <person name="Schmutz J."/>
            <person name="Mcdaniel S.F."/>
        </authorList>
    </citation>
    <scope>NUCLEOTIDE SEQUENCE</scope>
    <source>
        <strain evidence="2">R40</strain>
    </source>
</reference>